<feature type="binding site" evidence="7">
    <location>
        <position position="14"/>
    </location>
    <ligand>
        <name>Mg(2+)</name>
        <dbReference type="ChEBI" id="CHEBI:18420"/>
    </ligand>
</feature>
<evidence type="ECO:0000313" key="9">
    <source>
        <dbReference type="Proteomes" id="UP001597548"/>
    </source>
</evidence>
<dbReference type="InterPro" id="IPR031322">
    <property type="entry name" value="Shikimate/glucono_kinase"/>
</dbReference>
<comment type="caution">
    <text evidence="7">Lacks conserved residue(s) required for the propagation of feature annotation.</text>
</comment>
<keyword evidence="2 7" id="KW-0808">Transferase</keyword>
<dbReference type="Proteomes" id="UP001597548">
    <property type="component" value="Unassembled WGS sequence"/>
</dbReference>
<dbReference type="CDD" id="cd00464">
    <property type="entry name" value="SK"/>
    <property type="match status" value="1"/>
</dbReference>
<dbReference type="Gene3D" id="3.40.50.300">
    <property type="entry name" value="P-loop containing nucleotide triphosphate hydrolases"/>
    <property type="match status" value="1"/>
</dbReference>
<feature type="binding site" evidence="7">
    <location>
        <position position="78"/>
    </location>
    <ligand>
        <name>substrate</name>
    </ligand>
</feature>
<proteinExistence type="inferred from homology"/>
<comment type="catalytic activity">
    <reaction evidence="7">
        <text>shikimate + ATP = 3-phosphoshikimate + ADP + H(+)</text>
        <dbReference type="Rhea" id="RHEA:13121"/>
        <dbReference type="ChEBI" id="CHEBI:15378"/>
        <dbReference type="ChEBI" id="CHEBI:30616"/>
        <dbReference type="ChEBI" id="CHEBI:36208"/>
        <dbReference type="ChEBI" id="CHEBI:145989"/>
        <dbReference type="ChEBI" id="CHEBI:456216"/>
        <dbReference type="EC" id="2.7.1.71"/>
    </reaction>
</comment>
<dbReference type="HAMAP" id="MF_00109">
    <property type="entry name" value="Shikimate_kinase"/>
    <property type="match status" value="1"/>
</dbReference>
<comment type="function">
    <text evidence="7">Catalyzes the specific phosphorylation of the 3-hydroxyl group of shikimic acid using ATP as a cosubstrate.</text>
</comment>
<dbReference type="InterPro" id="IPR027417">
    <property type="entry name" value="P-loop_NTPase"/>
</dbReference>
<comment type="similarity">
    <text evidence="7">Belongs to the shikimate kinase family.</text>
</comment>
<dbReference type="PANTHER" id="PTHR21087:SF16">
    <property type="entry name" value="SHIKIMATE KINASE 1, CHLOROPLASTIC"/>
    <property type="match status" value="1"/>
</dbReference>
<evidence type="ECO:0000256" key="7">
    <source>
        <dbReference type="HAMAP-Rule" id="MF_00109"/>
    </source>
</evidence>
<evidence type="ECO:0000256" key="4">
    <source>
        <dbReference type="ARBA" id="ARBA00022777"/>
    </source>
</evidence>
<keyword evidence="7" id="KW-0460">Magnesium</keyword>
<dbReference type="InterPro" id="IPR000623">
    <property type="entry name" value="Shikimate_kinase/TSH1"/>
</dbReference>
<feature type="binding site" evidence="7">
    <location>
        <position position="56"/>
    </location>
    <ligand>
        <name>substrate</name>
    </ligand>
</feature>
<sequence length="172" mass="19623">MMFFLVGYMGSGKSVIGNKLAEILKYDFIDLDEYIVQKEGITIKKIFDKKGEIYFRKIENLYFKELIGSKNTVVSLGGGTPCYGNNMNLILESENSLSIYLKASIGTLVDRLYEEKSKRPLIAHLESKSQLTEFIGKHIFERAPFYEQSSLIIKTDGLMVKEVVDKLVLKLF</sequence>
<protein>
    <recommendedName>
        <fullName evidence="7">Shikimate kinase</fullName>
        <shortName evidence="7">SK</shortName>
        <ecNumber evidence="7">2.7.1.71</ecNumber>
    </recommendedName>
</protein>
<keyword evidence="6 7" id="KW-0057">Aromatic amino acid biosynthesis</keyword>
<dbReference type="GO" id="GO:0016301">
    <property type="term" value="F:kinase activity"/>
    <property type="evidence" value="ECO:0007669"/>
    <property type="project" value="UniProtKB-KW"/>
</dbReference>
<keyword evidence="3 7" id="KW-0547">Nucleotide-binding</keyword>
<comment type="subcellular location">
    <subcellularLocation>
        <location evidence="7">Cytoplasm</location>
    </subcellularLocation>
</comment>
<organism evidence="8 9">
    <name type="scientific">Psychroserpens luteus</name>
    <dbReference type="NCBI Taxonomy" id="1434066"/>
    <lineage>
        <taxon>Bacteria</taxon>
        <taxon>Pseudomonadati</taxon>
        <taxon>Bacteroidota</taxon>
        <taxon>Flavobacteriia</taxon>
        <taxon>Flavobacteriales</taxon>
        <taxon>Flavobacteriaceae</taxon>
        <taxon>Psychroserpens</taxon>
    </lineage>
</organism>
<keyword evidence="4 7" id="KW-0418">Kinase</keyword>
<comment type="pathway">
    <text evidence="7">Metabolic intermediate biosynthesis; chorismate biosynthesis; chorismate from D-erythrose 4-phosphate and phosphoenolpyruvate: step 5/7.</text>
</comment>
<gene>
    <name evidence="7" type="primary">aroK</name>
    <name evidence="8" type="ORF">ACFS29_17950</name>
</gene>
<feature type="binding site" evidence="7">
    <location>
        <position position="119"/>
    </location>
    <ligand>
        <name>ATP</name>
        <dbReference type="ChEBI" id="CHEBI:30616"/>
    </ligand>
</feature>
<keyword evidence="1 7" id="KW-0028">Amino-acid biosynthesis</keyword>
<evidence type="ECO:0000313" key="8">
    <source>
        <dbReference type="EMBL" id="MFD2917542.1"/>
    </source>
</evidence>
<evidence type="ECO:0000256" key="2">
    <source>
        <dbReference type="ARBA" id="ARBA00022679"/>
    </source>
</evidence>
<dbReference type="EMBL" id="JBHUOS010000015">
    <property type="protein sequence ID" value="MFD2917542.1"/>
    <property type="molecule type" value="Genomic_DNA"/>
</dbReference>
<dbReference type="PRINTS" id="PR01100">
    <property type="entry name" value="SHIKIMTKNASE"/>
</dbReference>
<dbReference type="EC" id="2.7.1.71" evidence="7"/>
<dbReference type="Pfam" id="PF01202">
    <property type="entry name" value="SKI"/>
    <property type="match status" value="1"/>
</dbReference>
<feature type="binding site" evidence="7">
    <location>
        <begin position="10"/>
        <end position="15"/>
    </location>
    <ligand>
        <name>ATP</name>
        <dbReference type="ChEBI" id="CHEBI:30616"/>
    </ligand>
</feature>
<accession>A0ABW5ZX82</accession>
<keyword evidence="7" id="KW-0479">Metal-binding</keyword>
<feature type="binding site" evidence="7">
    <location>
        <position position="32"/>
    </location>
    <ligand>
        <name>substrate</name>
    </ligand>
</feature>
<dbReference type="SUPFAM" id="SSF52540">
    <property type="entry name" value="P-loop containing nucleoside triphosphate hydrolases"/>
    <property type="match status" value="1"/>
</dbReference>
<keyword evidence="5 7" id="KW-0067">ATP-binding</keyword>
<evidence type="ECO:0000256" key="3">
    <source>
        <dbReference type="ARBA" id="ARBA00022741"/>
    </source>
</evidence>
<evidence type="ECO:0000256" key="1">
    <source>
        <dbReference type="ARBA" id="ARBA00022605"/>
    </source>
</evidence>
<comment type="subunit">
    <text evidence="7">Monomer.</text>
</comment>
<feature type="binding site" evidence="7">
    <location>
        <position position="142"/>
    </location>
    <ligand>
        <name>substrate</name>
    </ligand>
</feature>
<comment type="caution">
    <text evidence="8">The sequence shown here is derived from an EMBL/GenBank/DDBJ whole genome shotgun (WGS) entry which is preliminary data.</text>
</comment>
<dbReference type="PANTHER" id="PTHR21087">
    <property type="entry name" value="SHIKIMATE KINASE"/>
    <property type="match status" value="1"/>
</dbReference>
<keyword evidence="7" id="KW-0963">Cytoplasm</keyword>
<reference evidence="9" key="1">
    <citation type="journal article" date="2019" name="Int. J. Syst. Evol. Microbiol.">
        <title>The Global Catalogue of Microorganisms (GCM) 10K type strain sequencing project: providing services to taxonomists for standard genome sequencing and annotation.</title>
        <authorList>
            <consortium name="The Broad Institute Genomics Platform"/>
            <consortium name="The Broad Institute Genome Sequencing Center for Infectious Disease"/>
            <person name="Wu L."/>
            <person name="Ma J."/>
        </authorList>
    </citation>
    <scope>NUCLEOTIDE SEQUENCE [LARGE SCALE GENOMIC DNA]</scope>
    <source>
        <strain evidence="9">KCTC 32514</strain>
    </source>
</reference>
<keyword evidence="9" id="KW-1185">Reference proteome</keyword>
<dbReference type="RefSeq" id="WP_194509631.1">
    <property type="nucleotide sequence ID" value="NZ_JADILU010000009.1"/>
</dbReference>
<comment type="cofactor">
    <cofactor evidence="7">
        <name>Mg(2+)</name>
        <dbReference type="ChEBI" id="CHEBI:18420"/>
    </cofactor>
    <text evidence="7">Binds 1 Mg(2+) ion per subunit.</text>
</comment>
<evidence type="ECO:0000256" key="5">
    <source>
        <dbReference type="ARBA" id="ARBA00022840"/>
    </source>
</evidence>
<evidence type="ECO:0000256" key="6">
    <source>
        <dbReference type="ARBA" id="ARBA00023141"/>
    </source>
</evidence>
<name>A0ABW5ZX82_9FLAO</name>